<evidence type="ECO:0000256" key="1">
    <source>
        <dbReference type="SAM" id="MobiDB-lite"/>
    </source>
</evidence>
<evidence type="ECO:0000313" key="3">
    <source>
        <dbReference type="EMBL" id="BBL81170.1"/>
    </source>
</evidence>
<dbReference type="OrthoDB" id="9762009at2"/>
<dbReference type="SUPFAM" id="SSF56024">
    <property type="entry name" value="Phospholipase D/nuclease"/>
    <property type="match status" value="2"/>
</dbReference>
<protein>
    <recommendedName>
        <fullName evidence="2">PLD phosphodiesterase domain-containing protein</fullName>
    </recommendedName>
</protein>
<accession>A0A510HMC3</accession>
<dbReference type="Proteomes" id="UP000318065">
    <property type="component" value="Chromosome"/>
</dbReference>
<dbReference type="PROSITE" id="PS50035">
    <property type="entry name" value="PLD"/>
    <property type="match status" value="1"/>
</dbReference>
<feature type="domain" description="PLD phosphodiesterase" evidence="2">
    <location>
        <begin position="297"/>
        <end position="324"/>
    </location>
</feature>
<evidence type="ECO:0000259" key="2">
    <source>
        <dbReference type="PROSITE" id="PS50035"/>
    </source>
</evidence>
<dbReference type="PANTHER" id="PTHR21248">
    <property type="entry name" value="CARDIOLIPIN SYNTHASE"/>
    <property type="match status" value="1"/>
</dbReference>
<dbReference type="CDD" id="cd09159">
    <property type="entry name" value="PLDc_ybhO_like_2"/>
    <property type="match status" value="1"/>
</dbReference>
<dbReference type="PANTHER" id="PTHR21248:SF12">
    <property type="entry name" value="CARDIOLIPIN SYNTHASE C"/>
    <property type="match status" value="1"/>
</dbReference>
<evidence type="ECO:0000313" key="4">
    <source>
        <dbReference type="Proteomes" id="UP000318065"/>
    </source>
</evidence>
<reference evidence="3" key="1">
    <citation type="journal article" date="2019" name="Microbiol. Resour. Announc.">
        <title>Complete Genome Sequence of Rubrobacter xylanophilus Strain AA3-22, Isolated from Arima Onsen in Japan.</title>
        <authorList>
            <person name="Tomariguchi N."/>
            <person name="Miyazaki K."/>
        </authorList>
    </citation>
    <scope>NUCLEOTIDE SEQUENCE [LARGE SCALE GENOMIC DNA]</scope>
    <source>
        <strain evidence="3">AA3-22</strain>
    </source>
</reference>
<name>A0A510HMC3_9ACTN</name>
<dbReference type="InterPro" id="IPR025202">
    <property type="entry name" value="PLD-like_dom"/>
</dbReference>
<dbReference type="CDD" id="cd09110">
    <property type="entry name" value="PLDc_CLS_1"/>
    <property type="match status" value="1"/>
</dbReference>
<dbReference type="RefSeq" id="WP_143529092.1">
    <property type="nucleotide sequence ID" value="NZ_AP019791.1"/>
</dbReference>
<dbReference type="GO" id="GO:0030572">
    <property type="term" value="F:phosphatidyltransferase activity"/>
    <property type="evidence" value="ECO:0007669"/>
    <property type="project" value="UniProtKB-ARBA"/>
</dbReference>
<proteinExistence type="predicted"/>
<feature type="compositionally biased region" description="Basic residues" evidence="1">
    <location>
        <begin position="379"/>
        <end position="389"/>
    </location>
</feature>
<dbReference type="Pfam" id="PF13091">
    <property type="entry name" value="PLDc_2"/>
    <property type="match status" value="1"/>
</dbReference>
<dbReference type="InterPro" id="IPR001736">
    <property type="entry name" value="PLipase_D/transphosphatidylase"/>
</dbReference>
<feature type="region of interest" description="Disordered" evidence="1">
    <location>
        <begin position="359"/>
        <end position="396"/>
    </location>
</feature>
<dbReference type="Gene3D" id="3.30.870.10">
    <property type="entry name" value="Endonuclease Chain A"/>
    <property type="match status" value="2"/>
</dbReference>
<dbReference type="AlphaFoldDB" id="A0A510HMC3"/>
<keyword evidence="4" id="KW-1185">Reference proteome</keyword>
<organism evidence="3 4">
    <name type="scientific">Rubrobacter xylanophilus</name>
    <dbReference type="NCBI Taxonomy" id="49319"/>
    <lineage>
        <taxon>Bacteria</taxon>
        <taxon>Bacillati</taxon>
        <taxon>Actinomycetota</taxon>
        <taxon>Rubrobacteria</taxon>
        <taxon>Rubrobacterales</taxon>
        <taxon>Rubrobacteraceae</taxon>
        <taxon>Rubrobacter</taxon>
    </lineage>
</organism>
<dbReference type="EMBL" id="AP019791">
    <property type="protein sequence ID" value="BBL81170.1"/>
    <property type="molecule type" value="Genomic_DNA"/>
</dbReference>
<sequence length="464" mass="51268">MEEPERELLDRAMRRAAGAPLRPGNRLELLKDGPATYESWLGAIEGARRWVHLENYIFSDDAVGRRFAEALSRKAREGVPVRVLYDWFGCLYVRPSFWEGLRRSGVEVRGVNAPSLRRPRDFLPRDHRKLLAVDGGYASLGGVCISEGWLERSSETGLPYRDTCVAVRGPAVADVERAFAGVWDLFGDEPLPREERPQEIPAAGGVAARIVIQEPGKVRMLRALELLLASVRERVWISDPYFLGSPVLTQALVSAAADGVDVRLLLPATNDLPWIGALSRVGYRPLLEAGVRIFEYGGPMMHAKTHVADSFHARVGSTNLNLSGLFANWEADLLAEDAAFAARMEEVFEEDLSNAREILLSGGRRPRPQRPMSHSERRDRRRTMRRIRRGSGGAASRIGEEALHSATFSPAAYERRARVALSAGLLALSVLGARHPRLLSWPLAVTGVAAGALGLLRALQDWEP</sequence>
<dbReference type="GO" id="GO:0032049">
    <property type="term" value="P:cardiolipin biosynthetic process"/>
    <property type="evidence" value="ECO:0007669"/>
    <property type="project" value="UniProtKB-ARBA"/>
</dbReference>
<gene>
    <name evidence="3" type="ORF">RxyAA322_30240</name>
</gene>